<evidence type="ECO:0000313" key="9">
    <source>
        <dbReference type="EMBL" id="KAK5052484.1"/>
    </source>
</evidence>
<dbReference type="SMART" id="SM00066">
    <property type="entry name" value="GAL4"/>
    <property type="match status" value="1"/>
</dbReference>
<dbReference type="InterPro" id="IPR001138">
    <property type="entry name" value="Zn2Cys6_DnaBD"/>
</dbReference>
<dbReference type="CDD" id="cd00067">
    <property type="entry name" value="GAL4"/>
    <property type="match status" value="1"/>
</dbReference>
<dbReference type="Pfam" id="PF00172">
    <property type="entry name" value="Zn_clus"/>
    <property type="match status" value="1"/>
</dbReference>
<evidence type="ECO:0000256" key="6">
    <source>
        <dbReference type="ARBA" id="ARBA00023242"/>
    </source>
</evidence>
<protein>
    <recommendedName>
        <fullName evidence="8">Zn(2)-C6 fungal-type domain-containing protein</fullName>
    </recommendedName>
</protein>
<keyword evidence="3" id="KW-0805">Transcription regulation</keyword>
<dbReference type="InterPro" id="IPR036864">
    <property type="entry name" value="Zn2-C6_fun-type_DNA-bd_sf"/>
</dbReference>
<feature type="region of interest" description="Disordered" evidence="7">
    <location>
        <begin position="93"/>
        <end position="142"/>
    </location>
</feature>
<dbReference type="EMBL" id="JAVRRD010000013">
    <property type="protein sequence ID" value="KAK5052484.1"/>
    <property type="molecule type" value="Genomic_DNA"/>
</dbReference>
<evidence type="ECO:0000256" key="5">
    <source>
        <dbReference type="ARBA" id="ARBA00023163"/>
    </source>
</evidence>
<dbReference type="CDD" id="cd12148">
    <property type="entry name" value="fungal_TF_MHR"/>
    <property type="match status" value="1"/>
</dbReference>
<evidence type="ECO:0000313" key="10">
    <source>
        <dbReference type="Proteomes" id="UP001358417"/>
    </source>
</evidence>
<dbReference type="PANTHER" id="PTHR31001">
    <property type="entry name" value="UNCHARACTERIZED TRANSCRIPTIONAL REGULATORY PROTEIN"/>
    <property type="match status" value="1"/>
</dbReference>
<evidence type="ECO:0000256" key="3">
    <source>
        <dbReference type="ARBA" id="ARBA00023015"/>
    </source>
</evidence>
<keyword evidence="5" id="KW-0804">Transcription</keyword>
<dbReference type="AlphaFoldDB" id="A0AAV9ND74"/>
<name>A0AAV9ND74_9EURO</name>
<feature type="region of interest" description="Disordered" evidence="7">
    <location>
        <begin position="744"/>
        <end position="810"/>
    </location>
</feature>
<evidence type="ECO:0000256" key="2">
    <source>
        <dbReference type="ARBA" id="ARBA00022723"/>
    </source>
</evidence>
<keyword evidence="4" id="KW-0238">DNA-binding</keyword>
<comment type="subcellular location">
    <subcellularLocation>
        <location evidence="1">Nucleus</location>
    </subcellularLocation>
</comment>
<keyword evidence="2" id="KW-0479">Metal-binding</keyword>
<feature type="compositionally biased region" description="Polar residues" evidence="7">
    <location>
        <begin position="12"/>
        <end position="25"/>
    </location>
</feature>
<dbReference type="GO" id="GO:0006351">
    <property type="term" value="P:DNA-templated transcription"/>
    <property type="evidence" value="ECO:0007669"/>
    <property type="project" value="InterPro"/>
</dbReference>
<gene>
    <name evidence="9" type="ORF">LTR84_002348</name>
</gene>
<dbReference type="GO" id="GO:0003677">
    <property type="term" value="F:DNA binding"/>
    <property type="evidence" value="ECO:0007669"/>
    <property type="project" value="UniProtKB-KW"/>
</dbReference>
<dbReference type="GO" id="GO:0008270">
    <property type="term" value="F:zinc ion binding"/>
    <property type="evidence" value="ECO:0007669"/>
    <property type="project" value="InterPro"/>
</dbReference>
<proteinExistence type="predicted"/>
<dbReference type="InterPro" id="IPR050613">
    <property type="entry name" value="Sec_Metabolite_Reg"/>
</dbReference>
<dbReference type="SMART" id="SM00906">
    <property type="entry name" value="Fungal_trans"/>
    <property type="match status" value="1"/>
</dbReference>
<keyword evidence="6" id="KW-0539">Nucleus</keyword>
<dbReference type="Gene3D" id="4.10.240.10">
    <property type="entry name" value="Zn(2)-C6 fungal-type DNA-binding domain"/>
    <property type="match status" value="1"/>
</dbReference>
<dbReference type="PANTHER" id="PTHR31001:SF40">
    <property type="entry name" value="ZN(II)2CYS6 TRANSCRIPTION FACTOR (EUROFUNG)"/>
    <property type="match status" value="1"/>
</dbReference>
<dbReference type="Proteomes" id="UP001358417">
    <property type="component" value="Unassembled WGS sequence"/>
</dbReference>
<dbReference type="GO" id="GO:0005634">
    <property type="term" value="C:nucleus"/>
    <property type="evidence" value="ECO:0007669"/>
    <property type="project" value="UniProtKB-SubCell"/>
</dbReference>
<dbReference type="InterPro" id="IPR007219">
    <property type="entry name" value="XnlR_reg_dom"/>
</dbReference>
<dbReference type="Pfam" id="PF04082">
    <property type="entry name" value="Fungal_trans"/>
    <property type="match status" value="1"/>
</dbReference>
<dbReference type="RefSeq" id="XP_064706184.1">
    <property type="nucleotide sequence ID" value="XM_064845959.1"/>
</dbReference>
<dbReference type="SUPFAM" id="SSF57701">
    <property type="entry name" value="Zn2/Cys6 DNA-binding domain"/>
    <property type="match status" value="1"/>
</dbReference>
<feature type="domain" description="Zn(2)-C6 fungal-type" evidence="8">
    <location>
        <begin position="37"/>
        <end position="66"/>
    </location>
</feature>
<sequence length="925" mass="103044">MSSQYAPEDDAISTTSGEKPKSASQPRVRRRNRMITSCLECRRRKLKCDKLHPCTNCSKFSRDCLFLAPALDSVSQQRLNEIKEKMGSLERVLEEDVARREGKPGRSQPSASDRRSSADLPGGEISSSDNEAGVPDDEKGLEPTPLAVIDAAYEDDTNDDVLDLGIKIGKMRLTERLGGFFRPRINEELGVQLSGSAAIQRTMDEKRRPDPQLPDSSQDFLAPGSSYIAPGSGFIFGDVGSKRSLINFLPAKAAADALVRNYHENVHFIARVVHWPSFQLHYENFWTSVLAGLEPPAWQQSIVLSILFAAVASMSEVDISGIFARPKSTILGNFQTGTEVALSKAQFLRATKLETLQALVIYLIPMCRDQLSRAHSVLVGMAIRLAECMGLHRDPDDIYGLTAIECHVRRIIWFQLCFLDFRTCEGQGPRPGIKREDYDTRFPLNIDDSDLFGIKPKEAKDKFTDMTVSRIRFECTEMQRVIWQDRIRIERKKISMTHVLSKVESFRKAMEAKYTPIFDVAVPIQKYAKLVMTLMIQRMYVMILHRYVNNAANRVPERLSNLTVSSGLQSVEAAIAMESLPELSKWSWYGGAYQQWHIAFLLLTLIDRASETGFDERIWKVIDYVFEPDQSWSATTKARTIVTAIRDRTTVYRDLRRIRVPASMKLGLDAHAVRWDRSQDENPLTGAGSTQAALNALQPQTGTGDAQTGPGAGAYASDHSWSFDSPATLYLSSRYLQSKETESWNQASQPVRSSPFLSGQSIHQTQPSPTLHNQQQQQTSPRSENQSSPGQQADFHSPSDSGTNESWPPLISSDQLQWRTALGQGTTSGTGPGAINATQALPGVPHQRQGSDNGQSFFNSGFPSDQVNIPQFPASVPRGDSLMMDINWAEWDQLFPQDSNPSLLDATAGYGMSSGYKNSMHQGLI</sequence>
<feature type="compositionally biased region" description="Polar residues" evidence="7">
    <location>
        <begin position="798"/>
        <end position="810"/>
    </location>
</feature>
<dbReference type="GeneID" id="89970557"/>
<feature type="compositionally biased region" description="Polar residues" evidence="7">
    <location>
        <begin position="744"/>
        <end position="791"/>
    </location>
</feature>
<feature type="region of interest" description="Disordered" evidence="7">
    <location>
        <begin position="822"/>
        <end position="864"/>
    </location>
</feature>
<evidence type="ECO:0000256" key="7">
    <source>
        <dbReference type="SAM" id="MobiDB-lite"/>
    </source>
</evidence>
<evidence type="ECO:0000256" key="4">
    <source>
        <dbReference type="ARBA" id="ARBA00023125"/>
    </source>
</evidence>
<dbReference type="PROSITE" id="PS00463">
    <property type="entry name" value="ZN2_CY6_FUNGAL_1"/>
    <property type="match status" value="1"/>
</dbReference>
<dbReference type="GO" id="GO:0000981">
    <property type="term" value="F:DNA-binding transcription factor activity, RNA polymerase II-specific"/>
    <property type="evidence" value="ECO:0007669"/>
    <property type="project" value="InterPro"/>
</dbReference>
<accession>A0AAV9ND74</accession>
<feature type="compositionally biased region" description="Polar residues" evidence="7">
    <location>
        <begin position="848"/>
        <end position="864"/>
    </location>
</feature>
<evidence type="ECO:0000259" key="8">
    <source>
        <dbReference type="PROSITE" id="PS50048"/>
    </source>
</evidence>
<dbReference type="PROSITE" id="PS50048">
    <property type="entry name" value="ZN2_CY6_FUNGAL_2"/>
    <property type="match status" value="1"/>
</dbReference>
<evidence type="ECO:0000256" key="1">
    <source>
        <dbReference type="ARBA" id="ARBA00004123"/>
    </source>
</evidence>
<reference evidence="9 10" key="1">
    <citation type="submission" date="2023-08" db="EMBL/GenBank/DDBJ databases">
        <title>Black Yeasts Isolated from many extreme environments.</title>
        <authorList>
            <person name="Coleine C."/>
            <person name="Stajich J.E."/>
            <person name="Selbmann L."/>
        </authorList>
    </citation>
    <scope>NUCLEOTIDE SEQUENCE [LARGE SCALE GENOMIC DNA]</scope>
    <source>
        <strain evidence="9 10">CCFEE 5792</strain>
    </source>
</reference>
<comment type="caution">
    <text evidence="9">The sequence shown here is derived from an EMBL/GenBank/DDBJ whole genome shotgun (WGS) entry which is preliminary data.</text>
</comment>
<feature type="region of interest" description="Disordered" evidence="7">
    <location>
        <begin position="1"/>
        <end position="30"/>
    </location>
</feature>
<feature type="compositionally biased region" description="Basic and acidic residues" evidence="7">
    <location>
        <begin position="93"/>
        <end position="104"/>
    </location>
</feature>
<keyword evidence="10" id="KW-1185">Reference proteome</keyword>
<organism evidence="9 10">
    <name type="scientific">Exophiala bonariae</name>
    <dbReference type="NCBI Taxonomy" id="1690606"/>
    <lineage>
        <taxon>Eukaryota</taxon>
        <taxon>Fungi</taxon>
        <taxon>Dikarya</taxon>
        <taxon>Ascomycota</taxon>
        <taxon>Pezizomycotina</taxon>
        <taxon>Eurotiomycetes</taxon>
        <taxon>Chaetothyriomycetidae</taxon>
        <taxon>Chaetothyriales</taxon>
        <taxon>Herpotrichiellaceae</taxon>
        <taxon>Exophiala</taxon>
    </lineage>
</organism>